<name>A0ABP6ZC45_9ACTN</name>
<dbReference type="InterPro" id="IPR012340">
    <property type="entry name" value="NA-bd_OB-fold"/>
</dbReference>
<sequence length="164" mass="16130">MLAFLIIGGIGIVLLLIAVIVGDALGGALDSIGIGADWVTGAVAGFLGAFGFAGALALGLTDSTLVAVLVGLVAGIGFGALAAWGTRELQRGDDSTVRSAALVGLTGTVISAIPEQGYGEISVVVAGHLTKLNARCAEPVPSGHAVIVDAVLSPTSVSVTPRML</sequence>
<keyword evidence="1" id="KW-0472">Membrane</keyword>
<keyword evidence="3" id="KW-1185">Reference proteome</keyword>
<dbReference type="Proteomes" id="UP001501490">
    <property type="component" value="Unassembled WGS sequence"/>
</dbReference>
<comment type="caution">
    <text evidence="2">The sequence shown here is derived from an EMBL/GenBank/DDBJ whole genome shotgun (WGS) entry which is preliminary data.</text>
</comment>
<evidence type="ECO:0000313" key="2">
    <source>
        <dbReference type="EMBL" id="GAA3602446.1"/>
    </source>
</evidence>
<accession>A0ABP6ZC45</accession>
<feature type="transmembrane region" description="Helical" evidence="1">
    <location>
        <begin position="6"/>
        <end position="26"/>
    </location>
</feature>
<evidence type="ECO:0000256" key="1">
    <source>
        <dbReference type="SAM" id="Phobius"/>
    </source>
</evidence>
<proteinExistence type="predicted"/>
<feature type="transmembrane region" description="Helical" evidence="1">
    <location>
        <begin position="38"/>
        <end position="58"/>
    </location>
</feature>
<dbReference type="RefSeq" id="WP_344801034.1">
    <property type="nucleotide sequence ID" value="NZ_BAABAB010000001.1"/>
</dbReference>
<reference evidence="3" key="1">
    <citation type="journal article" date="2019" name="Int. J. Syst. Evol. Microbiol.">
        <title>The Global Catalogue of Microorganisms (GCM) 10K type strain sequencing project: providing services to taxonomists for standard genome sequencing and annotation.</title>
        <authorList>
            <consortium name="The Broad Institute Genomics Platform"/>
            <consortium name="The Broad Institute Genome Sequencing Center for Infectious Disease"/>
            <person name="Wu L."/>
            <person name="Ma J."/>
        </authorList>
    </citation>
    <scope>NUCLEOTIDE SEQUENCE [LARGE SCALE GENOMIC DNA]</scope>
    <source>
        <strain evidence="3">JCM 16929</strain>
    </source>
</reference>
<gene>
    <name evidence="2" type="ORF">GCM10022236_00310</name>
</gene>
<organism evidence="2 3">
    <name type="scientific">Microlunatus ginsengisoli</name>
    <dbReference type="NCBI Taxonomy" id="363863"/>
    <lineage>
        <taxon>Bacteria</taxon>
        <taxon>Bacillati</taxon>
        <taxon>Actinomycetota</taxon>
        <taxon>Actinomycetes</taxon>
        <taxon>Propionibacteriales</taxon>
        <taxon>Propionibacteriaceae</taxon>
        <taxon>Microlunatus</taxon>
    </lineage>
</organism>
<evidence type="ECO:0000313" key="3">
    <source>
        <dbReference type="Proteomes" id="UP001501490"/>
    </source>
</evidence>
<dbReference type="Gene3D" id="2.40.50.140">
    <property type="entry name" value="Nucleic acid-binding proteins"/>
    <property type="match status" value="1"/>
</dbReference>
<feature type="transmembrane region" description="Helical" evidence="1">
    <location>
        <begin position="64"/>
        <end position="84"/>
    </location>
</feature>
<keyword evidence="1" id="KW-0812">Transmembrane</keyword>
<keyword evidence="1" id="KW-1133">Transmembrane helix</keyword>
<dbReference type="EMBL" id="BAABAB010000001">
    <property type="protein sequence ID" value="GAA3602446.1"/>
    <property type="molecule type" value="Genomic_DNA"/>
</dbReference>
<evidence type="ECO:0008006" key="4">
    <source>
        <dbReference type="Google" id="ProtNLM"/>
    </source>
</evidence>
<protein>
    <recommendedName>
        <fullName evidence="4">NfeD-like C-terminal domain-containing protein</fullName>
    </recommendedName>
</protein>